<protein>
    <submittedName>
        <fullName evidence="1">Uncharacterized protein</fullName>
    </submittedName>
</protein>
<comment type="caution">
    <text evidence="1">The sequence shown here is derived from an EMBL/GenBank/DDBJ whole genome shotgun (WGS) entry which is preliminary data.</text>
</comment>
<organism evidence="1 2">
    <name type="scientific">Ensete ventricosum</name>
    <name type="common">Abyssinian banana</name>
    <name type="synonym">Musa ensete</name>
    <dbReference type="NCBI Taxonomy" id="4639"/>
    <lineage>
        <taxon>Eukaryota</taxon>
        <taxon>Viridiplantae</taxon>
        <taxon>Streptophyta</taxon>
        <taxon>Embryophyta</taxon>
        <taxon>Tracheophyta</taxon>
        <taxon>Spermatophyta</taxon>
        <taxon>Magnoliopsida</taxon>
        <taxon>Liliopsida</taxon>
        <taxon>Zingiberales</taxon>
        <taxon>Musaceae</taxon>
        <taxon>Ensete</taxon>
    </lineage>
</organism>
<proteinExistence type="predicted"/>
<name>A0A426Y6I1_ENSVE</name>
<evidence type="ECO:0000313" key="1">
    <source>
        <dbReference type="EMBL" id="RRT47353.1"/>
    </source>
</evidence>
<reference evidence="1 2" key="1">
    <citation type="journal article" date="2014" name="Agronomy (Basel)">
        <title>A Draft Genome Sequence for Ensete ventricosum, the Drought-Tolerant Tree Against Hunger.</title>
        <authorList>
            <person name="Harrison J."/>
            <person name="Moore K.A."/>
            <person name="Paszkiewicz K."/>
            <person name="Jones T."/>
            <person name="Grant M."/>
            <person name="Ambacheew D."/>
            <person name="Muzemil S."/>
            <person name="Studholme D.J."/>
        </authorList>
    </citation>
    <scope>NUCLEOTIDE SEQUENCE [LARGE SCALE GENOMIC DNA]</scope>
</reference>
<dbReference type="Proteomes" id="UP000287651">
    <property type="component" value="Unassembled WGS sequence"/>
</dbReference>
<evidence type="ECO:0000313" key="2">
    <source>
        <dbReference type="Proteomes" id="UP000287651"/>
    </source>
</evidence>
<gene>
    <name evidence="1" type="ORF">B296_00044857</name>
</gene>
<accession>A0A426Y6I1</accession>
<sequence length="50" mass="5659">MSQLRPHPGRSTNDRTAWAGLFLQVNWSKLRGINRPSLEDTRGRVIALVS</sequence>
<dbReference type="EMBL" id="AMZH03014603">
    <property type="protein sequence ID" value="RRT47353.1"/>
    <property type="molecule type" value="Genomic_DNA"/>
</dbReference>
<dbReference type="AlphaFoldDB" id="A0A426Y6I1"/>